<dbReference type="PANTHER" id="PTHR10807:SF51">
    <property type="entry name" value="MYOTUBULARIN-RELATED PROTEIN 11"/>
    <property type="match status" value="1"/>
</dbReference>
<dbReference type="InterPro" id="IPR010569">
    <property type="entry name" value="Myotubularin-like_Pase_dom"/>
</dbReference>
<name>A0A9Q1DCU9_CONCO</name>
<dbReference type="GO" id="GO:0005737">
    <property type="term" value="C:cytoplasm"/>
    <property type="evidence" value="ECO:0007669"/>
    <property type="project" value="TreeGrafter"/>
</dbReference>
<dbReference type="PANTHER" id="PTHR10807">
    <property type="entry name" value="MYOTUBULARIN-RELATED"/>
    <property type="match status" value="1"/>
</dbReference>
<dbReference type="Pfam" id="PF12578">
    <property type="entry name" value="3-PAP"/>
    <property type="match status" value="1"/>
</dbReference>
<dbReference type="OrthoDB" id="271628at2759"/>
<proteinExistence type="inferred from homology"/>
<evidence type="ECO:0000256" key="1">
    <source>
        <dbReference type="ARBA" id="ARBA00007471"/>
    </source>
</evidence>
<reference evidence="4" key="1">
    <citation type="journal article" date="2023" name="Science">
        <title>Genome structures resolve the early diversification of teleost fishes.</title>
        <authorList>
            <person name="Parey E."/>
            <person name="Louis A."/>
            <person name="Montfort J."/>
            <person name="Bouchez O."/>
            <person name="Roques C."/>
            <person name="Iampietro C."/>
            <person name="Lluch J."/>
            <person name="Castinel A."/>
            <person name="Donnadieu C."/>
            <person name="Desvignes T."/>
            <person name="Floi Bucao C."/>
            <person name="Jouanno E."/>
            <person name="Wen M."/>
            <person name="Mejri S."/>
            <person name="Dirks R."/>
            <person name="Jansen H."/>
            <person name="Henkel C."/>
            <person name="Chen W.J."/>
            <person name="Zahm M."/>
            <person name="Cabau C."/>
            <person name="Klopp C."/>
            <person name="Thompson A.W."/>
            <person name="Robinson-Rechavi M."/>
            <person name="Braasch I."/>
            <person name="Lecointre G."/>
            <person name="Bobe J."/>
            <person name="Postlethwait J.H."/>
            <person name="Berthelot C."/>
            <person name="Roest Crollius H."/>
            <person name="Guiguen Y."/>
        </authorList>
    </citation>
    <scope>NUCLEOTIDE SEQUENCE</scope>
    <source>
        <strain evidence="4">Concon-B</strain>
    </source>
</reference>
<protein>
    <recommendedName>
        <fullName evidence="3">Myotubularin phosphatase domain-containing protein</fullName>
    </recommendedName>
</protein>
<dbReference type="InterPro" id="IPR011993">
    <property type="entry name" value="PH-like_dom_sf"/>
</dbReference>
<dbReference type="SUPFAM" id="SSF50729">
    <property type="entry name" value="PH domain-like"/>
    <property type="match status" value="1"/>
</dbReference>
<feature type="domain" description="Myotubularin phosphatase" evidence="3">
    <location>
        <begin position="278"/>
        <end position="735"/>
    </location>
</feature>
<dbReference type="GO" id="GO:0046856">
    <property type="term" value="P:phosphatidylinositol dephosphorylation"/>
    <property type="evidence" value="ECO:0007669"/>
    <property type="project" value="TreeGrafter"/>
</dbReference>
<dbReference type="Pfam" id="PF06602">
    <property type="entry name" value="Myotub-related"/>
    <property type="match status" value="2"/>
</dbReference>
<dbReference type="PROSITE" id="PS51339">
    <property type="entry name" value="PPASE_MYOTUBULARIN"/>
    <property type="match status" value="1"/>
</dbReference>
<dbReference type="InterPro" id="IPR029021">
    <property type="entry name" value="Prot-tyrosine_phosphatase-like"/>
</dbReference>
<dbReference type="InterPro" id="IPR030564">
    <property type="entry name" value="Myotubularin"/>
</dbReference>
<dbReference type="Gene3D" id="2.30.29.30">
    <property type="entry name" value="Pleckstrin-homology domain (PH domain)/Phosphotyrosine-binding domain (PTB)"/>
    <property type="match status" value="1"/>
</dbReference>
<organism evidence="4 5">
    <name type="scientific">Conger conger</name>
    <name type="common">Conger eel</name>
    <name type="synonym">Muraena conger</name>
    <dbReference type="NCBI Taxonomy" id="82655"/>
    <lineage>
        <taxon>Eukaryota</taxon>
        <taxon>Metazoa</taxon>
        <taxon>Chordata</taxon>
        <taxon>Craniata</taxon>
        <taxon>Vertebrata</taxon>
        <taxon>Euteleostomi</taxon>
        <taxon>Actinopterygii</taxon>
        <taxon>Neopterygii</taxon>
        <taxon>Teleostei</taxon>
        <taxon>Anguilliformes</taxon>
        <taxon>Congridae</taxon>
        <taxon>Conger</taxon>
    </lineage>
</organism>
<sequence length="832" mass="92142">MGSFAVANGWDRILNYRTLNNRDKDVVGLNCLPVRIPSAVSADAPRSGRPPGRPPPRSGVAPGRGGAGETRPQRRLSVPAGEASRGRTALPLCAPDVDTKPAGARDAAPYVPAPIPDTAAVIVLHGSVISCVLWREGGWLDGTLFCTYFRLAFVPQGGETRRGNADPVLLGEHDVALTSIEKVVAVGPSRAKQVTPSTSLRFTPEQLVLYCRDMRVLCFLFDRLTPETQVMQMTYTLARAYQPLSPATVCSFQNAALGNTEMKQLLSNRRRDPDMNWFEGVADWEAELERTGATGWRVSSVNDRFEMAPSLHRYIVVPQKVLDTELKRTFAHFHEGRIPRWCWRHPAGSDLLRMAGFQNNIYHEKDDIRNLETLLFGGQRRCVVVELGEEMPSLGEVQLAHTRLRALCLGDISSSLSVPDEKWLSSLEATRWLDHVRYCLQKAAEVACLLRDGHLSIILQEPEDRDMAGVVSGLVQVMCDPHCRTRRGFQGLVQKEWVVAGHPFLSRGNYYQNRDREESPAPVFLLFLDSVWQLWAQFPSYFQLTEEYLLALQDSTHLPLYSTYLHDCQRERGRRSQHLPQSYTPINGWREGLAGDSYPMDPPLPPVWDWALWYSPERLDHFTHPVAIPTLPLPIPNGNISASQGDGVPGCVFLLSRGGFSSPSLLLPWRDSGGGVMGGASLVPARRSHRHTPPPESSTGLERLLTGVSTPPSGPQGPLLPLLFSPCVGIWRACYLRGPLQAQAFSHPAPVSGRPLEVLAREVDKLREQLASVGSISRELESPDQDVSLHREDSNGTLLHVPESQSSVFALLDSLQNSHLAELESTILFSAT</sequence>
<keyword evidence="5" id="KW-1185">Reference proteome</keyword>
<evidence type="ECO:0000259" key="3">
    <source>
        <dbReference type="PROSITE" id="PS51339"/>
    </source>
</evidence>
<comment type="caution">
    <text evidence="4">The sequence shown here is derived from an EMBL/GenBank/DDBJ whole genome shotgun (WGS) entry which is preliminary data.</text>
</comment>
<dbReference type="InterPro" id="IPR022587">
    <property type="entry name" value="MTMR12-like_C"/>
</dbReference>
<evidence type="ECO:0000313" key="4">
    <source>
        <dbReference type="EMBL" id="KAJ8267422.1"/>
    </source>
</evidence>
<evidence type="ECO:0000313" key="5">
    <source>
        <dbReference type="Proteomes" id="UP001152803"/>
    </source>
</evidence>
<dbReference type="GO" id="GO:0016020">
    <property type="term" value="C:membrane"/>
    <property type="evidence" value="ECO:0007669"/>
    <property type="project" value="TreeGrafter"/>
</dbReference>
<dbReference type="EMBL" id="JAFJMO010000009">
    <property type="protein sequence ID" value="KAJ8267422.1"/>
    <property type="molecule type" value="Genomic_DNA"/>
</dbReference>
<accession>A0A9Q1DCU9</accession>
<comment type="similarity">
    <text evidence="1">Belongs to the protein-tyrosine phosphatase family. Non-receptor class myotubularin subfamily.</text>
</comment>
<dbReference type="Proteomes" id="UP001152803">
    <property type="component" value="Unassembled WGS sequence"/>
</dbReference>
<evidence type="ECO:0000256" key="2">
    <source>
        <dbReference type="SAM" id="MobiDB-lite"/>
    </source>
</evidence>
<dbReference type="AlphaFoldDB" id="A0A9Q1DCU9"/>
<gene>
    <name evidence="4" type="ORF">COCON_G00125940</name>
</gene>
<dbReference type="SUPFAM" id="SSF52799">
    <property type="entry name" value="(Phosphotyrosine protein) phosphatases II"/>
    <property type="match status" value="1"/>
</dbReference>
<feature type="region of interest" description="Disordered" evidence="2">
    <location>
        <begin position="40"/>
        <end position="98"/>
    </location>
</feature>